<dbReference type="InterPro" id="IPR011050">
    <property type="entry name" value="Pectin_lyase_fold/virulence"/>
</dbReference>
<evidence type="ECO:0000313" key="3">
    <source>
        <dbReference type="Proteomes" id="UP000305517"/>
    </source>
</evidence>
<proteinExistence type="predicted"/>
<evidence type="ECO:0000256" key="1">
    <source>
        <dbReference type="SAM" id="SignalP"/>
    </source>
</evidence>
<comment type="caution">
    <text evidence="2">The sequence shown here is derived from an EMBL/GenBank/DDBJ whole genome shotgun (WGS) entry which is preliminary data.</text>
</comment>
<protein>
    <recommendedName>
        <fullName evidence="4">Right-handed parallel beta-helix repeat-containing protein</fullName>
    </recommendedName>
</protein>
<dbReference type="AlphaFoldDB" id="A0A5R8WL40"/>
<dbReference type="Proteomes" id="UP000305517">
    <property type="component" value="Unassembled WGS sequence"/>
</dbReference>
<keyword evidence="1" id="KW-0732">Signal</keyword>
<gene>
    <name evidence="2" type="ORF">FDY95_19600</name>
</gene>
<reference evidence="2 3" key="1">
    <citation type="submission" date="2019-05" db="EMBL/GenBank/DDBJ databases">
        <title>Hymenobacter edaphi sp. nov., isolated from abandoned arsenic-contaminated farmland soil.</title>
        <authorList>
            <person name="Nie L."/>
        </authorList>
    </citation>
    <scope>NUCLEOTIDE SEQUENCE [LARGE SCALE GENOMIC DNA]</scope>
    <source>
        <strain evidence="2 3">1-3-3-8</strain>
    </source>
</reference>
<dbReference type="OrthoDB" id="669576at2"/>
<organism evidence="2 3">
    <name type="scientific">Hymenobacter jeollabukensis</name>
    <dbReference type="NCBI Taxonomy" id="2025313"/>
    <lineage>
        <taxon>Bacteria</taxon>
        <taxon>Pseudomonadati</taxon>
        <taxon>Bacteroidota</taxon>
        <taxon>Cytophagia</taxon>
        <taxon>Cytophagales</taxon>
        <taxon>Hymenobacteraceae</taxon>
        <taxon>Hymenobacter</taxon>
    </lineage>
</organism>
<accession>A0A5R8WL40</accession>
<evidence type="ECO:0008006" key="4">
    <source>
        <dbReference type="Google" id="ProtNLM"/>
    </source>
</evidence>
<feature type="signal peptide" evidence="1">
    <location>
        <begin position="1"/>
        <end position="23"/>
    </location>
</feature>
<evidence type="ECO:0000313" key="2">
    <source>
        <dbReference type="EMBL" id="TLM89813.1"/>
    </source>
</evidence>
<keyword evidence="3" id="KW-1185">Reference proteome</keyword>
<dbReference type="SUPFAM" id="SSF51126">
    <property type="entry name" value="Pectin lyase-like"/>
    <property type="match status" value="1"/>
</dbReference>
<dbReference type="EMBL" id="VAJM01000011">
    <property type="protein sequence ID" value="TLM89813.1"/>
    <property type="molecule type" value="Genomic_DNA"/>
</dbReference>
<name>A0A5R8WL40_9BACT</name>
<dbReference type="RefSeq" id="WP_138080222.1">
    <property type="nucleotide sequence ID" value="NZ_VAJM01000011.1"/>
</dbReference>
<sequence>MKKLYASLLTGLLLAATTLATQAQTIRRVNNSGITGTNIYSTIQLAHDASVAGDIIQVEPSSTGYGTLTCSKNVTIVGPGYFLGSSQNAGLQANPTSAQLGTVYFNTGSAGASIAGLTLSDMYIGTSNVTVQRNYFTSWLYVGYATTGQSNLNIRQNYLYGLSYYNYVANNVLVTNNIIYATSVNLQGCSGEFTNNVALSSVSMDNFNVRNNYFASSFTPSNNIYSYNISAQAGFSTANNNQNNVPQASVFTLAPGGSQFDAWYQLKTGTNPARGTGQSGTDIGAFGGNTPYKLSGIPAIPTIYQFNQTLNGNTLNVNLSTRSNN</sequence>
<feature type="chain" id="PRO_5024318836" description="Right-handed parallel beta-helix repeat-containing protein" evidence="1">
    <location>
        <begin position="24"/>
        <end position="325"/>
    </location>
</feature>